<dbReference type="EMBL" id="KI926524">
    <property type="protein sequence ID" value="ETW34393.1"/>
    <property type="molecule type" value="Genomic_DNA"/>
</dbReference>
<proteinExistence type="predicted"/>
<dbReference type="Proteomes" id="UP000030708">
    <property type="component" value="Unassembled WGS sequence"/>
</dbReference>
<organism evidence="1 2">
    <name type="scientific">Plasmodium falciparum Tanzania</name>
    <name type="common">2000708</name>
    <dbReference type="NCBI Taxonomy" id="1036725"/>
    <lineage>
        <taxon>Eukaryota</taxon>
        <taxon>Sar</taxon>
        <taxon>Alveolata</taxon>
        <taxon>Apicomplexa</taxon>
        <taxon>Aconoidasida</taxon>
        <taxon>Haemosporida</taxon>
        <taxon>Plasmodiidae</taxon>
        <taxon>Plasmodium</taxon>
        <taxon>Plasmodium (Laverania)</taxon>
    </lineage>
</organism>
<reference evidence="1 2" key="2">
    <citation type="submission" date="2013-02" db="EMBL/GenBank/DDBJ databases">
        <title>The Genome Sequence of Plasmodium falciparum Tanzania (2000708).</title>
        <authorList>
            <consortium name="The Broad Institute Genome Sequencing Platform"/>
            <consortium name="The Broad Institute Genome Sequencing Center for Infectious Disease"/>
            <person name="Neafsey D."/>
            <person name="Cheeseman I."/>
            <person name="Volkman S."/>
            <person name="Adams J."/>
            <person name="Walker B."/>
            <person name="Young S.K."/>
            <person name="Zeng Q."/>
            <person name="Gargeya S."/>
            <person name="Fitzgerald M."/>
            <person name="Haas B."/>
            <person name="Abouelleil A."/>
            <person name="Alvarado L."/>
            <person name="Arachchi H.M."/>
            <person name="Berlin A.M."/>
            <person name="Chapman S.B."/>
            <person name="Dewar J."/>
            <person name="Goldberg J."/>
            <person name="Griggs A."/>
            <person name="Gujja S."/>
            <person name="Hansen M."/>
            <person name="Howarth C."/>
            <person name="Imamovic A."/>
            <person name="Larimer J."/>
            <person name="McCowan C."/>
            <person name="Murphy C."/>
            <person name="Neiman D."/>
            <person name="Pearson M."/>
            <person name="Priest M."/>
            <person name="Roberts A."/>
            <person name="Saif S."/>
            <person name="Shea T."/>
            <person name="Sisk P."/>
            <person name="Sykes S."/>
            <person name="Wortman J."/>
            <person name="Nusbaum C."/>
            <person name="Birren B."/>
        </authorList>
    </citation>
    <scope>NUCLEOTIDE SEQUENCE [LARGE SCALE GENOMIC DNA]</scope>
    <source>
        <strain evidence="2">Tanzania (2000708)</strain>
    </source>
</reference>
<protein>
    <submittedName>
        <fullName evidence="1">Uncharacterized protein</fullName>
    </submittedName>
</protein>
<accession>A0A024W1I4</accession>
<reference evidence="1 2" key="1">
    <citation type="submission" date="2013-02" db="EMBL/GenBank/DDBJ databases">
        <title>The Genome Annotation of Plasmodium falciparum Tanzania (2000708).</title>
        <authorList>
            <consortium name="The Broad Institute Genome Sequencing Platform"/>
            <consortium name="The Broad Institute Genome Sequencing Center for Infectious Disease"/>
            <person name="Neafsey D."/>
            <person name="Hoffman S."/>
            <person name="Volkman S."/>
            <person name="Rosenthal P."/>
            <person name="Walker B."/>
            <person name="Young S.K."/>
            <person name="Zeng Q."/>
            <person name="Gargeya S."/>
            <person name="Fitzgerald M."/>
            <person name="Haas B."/>
            <person name="Abouelleil A."/>
            <person name="Allen A.W."/>
            <person name="Alvarado L."/>
            <person name="Arachchi H.M."/>
            <person name="Berlin A.M."/>
            <person name="Chapman S.B."/>
            <person name="Gainer-Dewar J."/>
            <person name="Goldberg J."/>
            <person name="Griggs A."/>
            <person name="Gujja S."/>
            <person name="Hansen M."/>
            <person name="Howarth C."/>
            <person name="Imamovic A."/>
            <person name="Ireland A."/>
            <person name="Larimer J."/>
            <person name="McCowan C."/>
            <person name="Murphy C."/>
            <person name="Pearson M."/>
            <person name="Poon T.W."/>
            <person name="Priest M."/>
            <person name="Roberts A."/>
            <person name="Saif S."/>
            <person name="Shea T."/>
            <person name="Sisk P."/>
            <person name="Sykes S."/>
            <person name="Wortman J."/>
            <person name="Nusbaum C."/>
            <person name="Birren B."/>
        </authorList>
    </citation>
    <scope>NUCLEOTIDE SEQUENCE [LARGE SCALE GENOMIC DNA]</scope>
    <source>
        <strain evidence="2">Tanzania (2000708)</strain>
    </source>
</reference>
<name>A0A024W1I4_PLAFA</name>
<evidence type="ECO:0000313" key="2">
    <source>
        <dbReference type="Proteomes" id="UP000030708"/>
    </source>
</evidence>
<gene>
    <name evidence="1" type="ORF">PFTANZ_04883</name>
</gene>
<dbReference type="AlphaFoldDB" id="A0A024W1I4"/>
<sequence length="20" mass="2520">MVLLFYIFIFYISLLSYLFN</sequence>
<evidence type="ECO:0000313" key="1">
    <source>
        <dbReference type="EMBL" id="ETW34393.1"/>
    </source>
</evidence>